<dbReference type="AlphaFoldDB" id="H8XQT6"/>
<protein>
    <recommendedName>
        <fullName evidence="3">ABC transporter ATPase</fullName>
    </recommendedName>
</protein>
<dbReference type="EMBL" id="HE774682">
    <property type="protein sequence ID" value="CCG53384.1"/>
    <property type="molecule type" value="Genomic_DNA"/>
</dbReference>
<evidence type="ECO:0000313" key="1">
    <source>
        <dbReference type="EMBL" id="CCG53384.1"/>
    </source>
</evidence>
<dbReference type="KEGG" id="fin:KQS_07130"/>
<name>H8XQT6_FLAIG</name>
<dbReference type="STRING" id="1094466.KQS_07130"/>
<reference evidence="1 2" key="1">
    <citation type="journal article" date="2012" name="J. Bacteriol.">
        <title>Complete Genome Sequence of Flavobacterium indicum GPSTA100-9T, Isolated from Warm Spring Water.</title>
        <authorList>
            <person name="Barbier P."/>
            <person name="Houel A."/>
            <person name="Loux V."/>
            <person name="Poulain J."/>
            <person name="Bernardet J.F."/>
            <person name="Touchon M."/>
            <person name="Duchaud E."/>
        </authorList>
    </citation>
    <scope>NUCLEOTIDE SEQUENCE [LARGE SCALE GENOMIC DNA]</scope>
    <source>
        <strain evidence="2">DSM 17447 / CIP 109464 / GPTSA100-9</strain>
    </source>
</reference>
<reference evidence="2" key="2">
    <citation type="submission" date="2012-03" db="EMBL/GenBank/DDBJ databases">
        <title>Complete genome sequence of Flavobacterium indicum GPTSA100-9T, isolated from warm spring water.</title>
        <authorList>
            <person name="Barbier P."/>
            <person name="Houel A."/>
            <person name="Loux V."/>
            <person name="Poulain J."/>
            <person name="Bernardet J.-F."/>
            <person name="Touchon M."/>
            <person name="Duchaud E."/>
        </authorList>
    </citation>
    <scope>NUCLEOTIDE SEQUENCE [LARGE SCALE GENOMIC DNA]</scope>
    <source>
        <strain evidence="2">DSM 17447 / CIP 109464 / GPTSA100-9</strain>
    </source>
</reference>
<dbReference type="RefSeq" id="WP_014388509.1">
    <property type="nucleotide sequence ID" value="NC_017025.1"/>
</dbReference>
<dbReference type="HOGENOM" id="CLU_105419_0_0_10"/>
<sequence>MYIPFENIPDDARIWIYQSNRKFSDEEILSIEKKCLDFVENWSAHGTPLEASFITKYNRFIVFVVNQEVQAATGCSIDSSVRFIQDLEKEYSVELLDKMNVTFKVGDHIAHKPLIDFKKMAKEKAVTDKTIVFNNLVTSKGEFIEFWEVPASESWHNRFF</sequence>
<dbReference type="Proteomes" id="UP000007599">
    <property type="component" value="Chromosome I"/>
</dbReference>
<evidence type="ECO:0000313" key="2">
    <source>
        <dbReference type="Proteomes" id="UP000007599"/>
    </source>
</evidence>
<dbReference type="PATRIC" id="fig|1094466.5.peg.1403"/>
<keyword evidence="2" id="KW-1185">Reference proteome</keyword>
<evidence type="ECO:0008006" key="3">
    <source>
        <dbReference type="Google" id="ProtNLM"/>
    </source>
</evidence>
<gene>
    <name evidence="1" type="ordered locus">KQS_07130</name>
</gene>
<dbReference type="eggNOG" id="ENOG502ZBQZ">
    <property type="taxonomic scope" value="Bacteria"/>
</dbReference>
<proteinExistence type="predicted"/>
<accession>H8XQT6</accession>
<organism evidence="1 2">
    <name type="scientific">Flavobacterium indicum (strain DSM 17447 / CIP 109464 / GPTSA100-9)</name>
    <dbReference type="NCBI Taxonomy" id="1094466"/>
    <lineage>
        <taxon>Bacteria</taxon>
        <taxon>Pseudomonadati</taxon>
        <taxon>Bacteroidota</taxon>
        <taxon>Flavobacteriia</taxon>
        <taxon>Flavobacteriales</taxon>
        <taxon>Flavobacteriaceae</taxon>
        <taxon>Flavobacterium</taxon>
    </lineage>
</organism>
<dbReference type="OrthoDB" id="978691at2"/>